<evidence type="ECO:0008006" key="4">
    <source>
        <dbReference type="Google" id="ProtNLM"/>
    </source>
</evidence>
<gene>
    <name evidence="2" type="ORF">MNQ99_13210</name>
</gene>
<feature type="region of interest" description="Disordered" evidence="1">
    <location>
        <begin position="226"/>
        <end position="258"/>
    </location>
</feature>
<organism evidence="2 3">
    <name type="scientific">Arthrobacter sulfonylureivorans</name>
    <dbReference type="NCBI Taxonomy" id="2486855"/>
    <lineage>
        <taxon>Bacteria</taxon>
        <taxon>Bacillati</taxon>
        <taxon>Actinomycetota</taxon>
        <taxon>Actinomycetes</taxon>
        <taxon>Micrococcales</taxon>
        <taxon>Micrococcaceae</taxon>
        <taxon>Arthrobacter</taxon>
    </lineage>
</organism>
<feature type="region of interest" description="Disordered" evidence="1">
    <location>
        <begin position="31"/>
        <end position="53"/>
    </location>
</feature>
<dbReference type="EMBL" id="CP093326">
    <property type="protein sequence ID" value="UNK44908.1"/>
    <property type="molecule type" value="Genomic_DNA"/>
</dbReference>
<evidence type="ECO:0000256" key="1">
    <source>
        <dbReference type="SAM" id="MobiDB-lite"/>
    </source>
</evidence>
<proteinExistence type="predicted"/>
<evidence type="ECO:0000313" key="2">
    <source>
        <dbReference type="EMBL" id="UNK44908.1"/>
    </source>
</evidence>
<dbReference type="Proteomes" id="UP000829069">
    <property type="component" value="Chromosome"/>
</dbReference>
<evidence type="ECO:0000313" key="3">
    <source>
        <dbReference type="Proteomes" id="UP000829069"/>
    </source>
</evidence>
<dbReference type="RefSeq" id="WP_241913248.1">
    <property type="nucleotide sequence ID" value="NZ_CP093326.1"/>
</dbReference>
<name>A0ABY3W453_9MICC</name>
<reference evidence="2 3" key="1">
    <citation type="submission" date="2022-03" db="EMBL/GenBank/DDBJ databases">
        <title>Isotopic signatures of nitrous oxide derived from detoxification processes.</title>
        <authorList>
            <person name="Behrendt U."/>
            <person name="Buchen C."/>
            <person name="Well R."/>
            <person name="Ulrich A."/>
            <person name="Rohe L."/>
            <person name="Kolb S."/>
            <person name="Schloter M."/>
            <person name="Horn M.A."/>
            <person name="Augustin J."/>
        </authorList>
    </citation>
    <scope>NUCLEOTIDE SEQUENCE [LARGE SCALE GENOMIC DNA]</scope>
    <source>
        <strain evidence="2 3">S4-C24</strain>
    </source>
</reference>
<protein>
    <recommendedName>
        <fullName evidence="4">Secreted protein</fullName>
    </recommendedName>
</protein>
<feature type="compositionally biased region" description="Basic and acidic residues" evidence="1">
    <location>
        <begin position="43"/>
        <end position="53"/>
    </location>
</feature>
<sequence length="258" mass="29388">MNEFFADGFPWWFIWVGFAVVSGMGQHAKRTRRQQARNRAGGQRRESAWSEAARREADRRHAAAAAHQQRLRDTEKLMADHHAVNVRWLDYELDVAKLIDYPMMSDVREPLTVAFLRAKRTADGLLPVTAAEIATDERLREYREAVRAFEVAFDIAEREARRIRDQHFSGPERLRLNTARRLLTIAVDRAATPAERQLAYSRARKELDGLLALPAEALAALQRQVNPELLPLPDPPAGPRRGDRPEQRPGHISDPQPG</sequence>
<accession>A0ABY3W453</accession>
<feature type="compositionally biased region" description="Basic and acidic residues" evidence="1">
    <location>
        <begin position="240"/>
        <end position="251"/>
    </location>
</feature>
<keyword evidence="3" id="KW-1185">Reference proteome</keyword>